<gene>
    <name evidence="2" type="ORF">KSB_84280</name>
</gene>
<reference evidence="2 3" key="1">
    <citation type="journal article" date="2021" name="Int. J. Syst. Evol. Microbiol.">
        <title>Reticulibacter mediterranei gen. nov., sp. nov., within the new family Reticulibacteraceae fam. nov., and Ktedonospora formicarum gen. nov., sp. nov., Ktedonobacter robiniae sp. nov., Dictyobacter formicarum sp. nov. and Dictyobacter arantiisoli sp. nov., belonging to the class Ktedonobacteria.</title>
        <authorList>
            <person name="Yabe S."/>
            <person name="Zheng Y."/>
            <person name="Wang C.M."/>
            <person name="Sakai Y."/>
            <person name="Abe K."/>
            <person name="Yokota A."/>
            <person name="Donadio S."/>
            <person name="Cavaletti L."/>
            <person name="Monciardini P."/>
        </authorList>
    </citation>
    <scope>NUCLEOTIDE SEQUENCE [LARGE SCALE GENOMIC DNA]</scope>
    <source>
        <strain evidence="2 3">SOSP1-30</strain>
    </source>
</reference>
<comment type="caution">
    <text evidence="2">The sequence shown here is derived from an EMBL/GenBank/DDBJ whole genome shotgun (WGS) entry which is preliminary data.</text>
</comment>
<evidence type="ECO:0000313" key="3">
    <source>
        <dbReference type="Proteomes" id="UP000654345"/>
    </source>
</evidence>
<feature type="region of interest" description="Disordered" evidence="1">
    <location>
        <begin position="1"/>
        <end position="31"/>
    </location>
</feature>
<evidence type="ECO:0000256" key="1">
    <source>
        <dbReference type="SAM" id="MobiDB-lite"/>
    </source>
</evidence>
<dbReference type="EMBL" id="BNJG01000003">
    <property type="protein sequence ID" value="GHO59953.1"/>
    <property type="molecule type" value="Genomic_DNA"/>
</dbReference>
<name>A0ABQ3V4S3_9CHLR</name>
<organism evidence="2 3">
    <name type="scientific">Ktedonobacter robiniae</name>
    <dbReference type="NCBI Taxonomy" id="2778365"/>
    <lineage>
        <taxon>Bacteria</taxon>
        <taxon>Bacillati</taxon>
        <taxon>Chloroflexota</taxon>
        <taxon>Ktedonobacteria</taxon>
        <taxon>Ktedonobacterales</taxon>
        <taxon>Ktedonobacteraceae</taxon>
        <taxon>Ktedonobacter</taxon>
    </lineage>
</organism>
<sequence length="79" mass="9312">MQIAQQSVSIPDFSENRKARRKERAQKDTEPGWLQGQIWRSVVGRRLFVWSEEADKHTLFCDSPEQVGFFLPTQPICYR</sequence>
<keyword evidence="3" id="KW-1185">Reference proteome</keyword>
<evidence type="ECO:0000313" key="2">
    <source>
        <dbReference type="EMBL" id="GHO59953.1"/>
    </source>
</evidence>
<dbReference type="RefSeq" id="WP_201376084.1">
    <property type="nucleotide sequence ID" value="NZ_BNJG01000003.1"/>
</dbReference>
<protein>
    <submittedName>
        <fullName evidence="2">Uncharacterized protein</fullName>
    </submittedName>
</protein>
<proteinExistence type="predicted"/>
<dbReference type="Proteomes" id="UP000654345">
    <property type="component" value="Unassembled WGS sequence"/>
</dbReference>
<accession>A0ABQ3V4S3</accession>